<dbReference type="Gene3D" id="3.40.50.150">
    <property type="entry name" value="Vaccinia Virus protein VP39"/>
    <property type="match status" value="1"/>
</dbReference>
<comment type="caution">
    <text evidence="1">The sequence shown here is derived from an EMBL/GenBank/DDBJ whole genome shotgun (WGS) entry which is preliminary data.</text>
</comment>
<dbReference type="PANTHER" id="PTHR11265">
    <property type="entry name" value="S-ADENOSYL-METHYLTRANSFERASE MRAW"/>
    <property type="match status" value="1"/>
</dbReference>
<dbReference type="PANTHER" id="PTHR11265:SF0">
    <property type="entry name" value="12S RRNA N4-METHYLCYTIDINE METHYLTRANSFERASE"/>
    <property type="match status" value="1"/>
</dbReference>
<dbReference type="Pfam" id="PF01795">
    <property type="entry name" value="Methyltransf_5"/>
    <property type="match status" value="1"/>
</dbReference>
<dbReference type="EMBL" id="JABWDY010025830">
    <property type="protein sequence ID" value="KAF5189176.1"/>
    <property type="molecule type" value="Genomic_DNA"/>
</dbReference>
<dbReference type="GO" id="GO:0070475">
    <property type="term" value="P:rRNA base methylation"/>
    <property type="evidence" value="ECO:0007669"/>
    <property type="project" value="TreeGrafter"/>
</dbReference>
<proteinExistence type="predicted"/>
<name>A0A7J6VVQ0_THATH</name>
<dbReference type="GO" id="GO:0071424">
    <property type="term" value="F:rRNA (cytosine-N4-)-methyltransferase activity"/>
    <property type="evidence" value="ECO:0007669"/>
    <property type="project" value="TreeGrafter"/>
</dbReference>
<reference evidence="1 2" key="1">
    <citation type="submission" date="2020-06" db="EMBL/GenBank/DDBJ databases">
        <title>Transcriptomic and genomic resources for Thalictrum thalictroides and T. hernandezii: Facilitating candidate gene discovery in an emerging model plant lineage.</title>
        <authorList>
            <person name="Arias T."/>
            <person name="Riano-Pachon D.M."/>
            <person name="Di Stilio V.S."/>
        </authorList>
    </citation>
    <scope>NUCLEOTIDE SEQUENCE [LARGE SCALE GENOMIC DNA]</scope>
    <source>
        <strain evidence="2">cv. WT478/WT964</strain>
        <tissue evidence="1">Leaves</tissue>
    </source>
</reference>
<evidence type="ECO:0000313" key="2">
    <source>
        <dbReference type="Proteomes" id="UP000554482"/>
    </source>
</evidence>
<dbReference type="Proteomes" id="UP000554482">
    <property type="component" value="Unassembled WGS sequence"/>
</dbReference>
<organism evidence="1 2">
    <name type="scientific">Thalictrum thalictroides</name>
    <name type="common">Rue-anemone</name>
    <name type="synonym">Anemone thalictroides</name>
    <dbReference type="NCBI Taxonomy" id="46969"/>
    <lineage>
        <taxon>Eukaryota</taxon>
        <taxon>Viridiplantae</taxon>
        <taxon>Streptophyta</taxon>
        <taxon>Embryophyta</taxon>
        <taxon>Tracheophyta</taxon>
        <taxon>Spermatophyta</taxon>
        <taxon>Magnoliopsida</taxon>
        <taxon>Ranunculales</taxon>
        <taxon>Ranunculaceae</taxon>
        <taxon>Thalictroideae</taxon>
        <taxon>Thalictrum</taxon>
    </lineage>
</organism>
<accession>A0A7J6VVQ0</accession>
<dbReference type="InterPro" id="IPR029063">
    <property type="entry name" value="SAM-dependent_MTases_sf"/>
</dbReference>
<keyword evidence="1" id="KW-0489">Methyltransferase</keyword>
<keyword evidence="2" id="KW-1185">Reference proteome</keyword>
<dbReference type="SUPFAM" id="SSF53335">
    <property type="entry name" value="S-adenosyl-L-methionine-dependent methyltransferases"/>
    <property type="match status" value="1"/>
</dbReference>
<dbReference type="OrthoDB" id="439808at2759"/>
<protein>
    <submittedName>
        <fullName evidence="1">MraW methylase family protein</fullName>
    </submittedName>
</protein>
<sequence length="153" mass="16852">MLSHLDGETCCIASGILNLRIPGLGTTVQCSDAEFVAVNCSGSEHALRACFECLSFGGRLAVISFHSLEDRIVKQTFLDVVNMSNGEGAEALSSVLRLDSYAGKEETWVKQRVSGKNGIILTKRPITPSEEEESLNYRCRSAKLRVIEKMRRQ</sequence>
<dbReference type="InterPro" id="IPR002903">
    <property type="entry name" value="RsmH"/>
</dbReference>
<dbReference type="AlphaFoldDB" id="A0A7J6VVQ0"/>
<keyword evidence="1" id="KW-0808">Transferase</keyword>
<gene>
    <name evidence="1" type="ORF">FRX31_021237</name>
</gene>
<evidence type="ECO:0000313" key="1">
    <source>
        <dbReference type="EMBL" id="KAF5189176.1"/>
    </source>
</evidence>